<sequence length="108" mass="11892">MPTQAPRFRPPGWRAPEPWATSTGRSAQQRGYGADHRAMRKLVMAEEPICRQCLAEGVVPPRATAVADHIVNQAEGGKTVRSNYQGLCWPHSKAKTAKESGRARRRSG</sequence>
<dbReference type="AlphaFoldDB" id="T0HGT6"/>
<reference evidence="2 3" key="1">
    <citation type="journal article" date="2013" name="Genome Announc.">
        <title>Draft Genome Sequence of Sphingobium lactosutens Strain DS20T, Isolated from a Hexachlorocyclohexane Dumpsite.</title>
        <authorList>
            <person name="Kumar R."/>
            <person name="Dwivedi V."/>
            <person name="Negi V."/>
            <person name="Khurana J.P."/>
            <person name="Lal R."/>
        </authorList>
    </citation>
    <scope>NUCLEOTIDE SEQUENCE [LARGE SCALE GENOMIC DNA]</scope>
    <source>
        <strain evidence="2 3">DS20</strain>
    </source>
</reference>
<name>T0HGT6_9SPHN</name>
<proteinExistence type="predicted"/>
<keyword evidence="3" id="KW-1185">Reference proteome</keyword>
<gene>
    <name evidence="2" type="ORF">RLDS_10795</name>
</gene>
<feature type="region of interest" description="Disordered" evidence="1">
    <location>
        <begin position="1"/>
        <end position="33"/>
    </location>
</feature>
<protein>
    <submittedName>
        <fullName evidence="2">DNAse</fullName>
    </submittedName>
</protein>
<dbReference type="InterPro" id="IPR003615">
    <property type="entry name" value="HNH_nuc"/>
</dbReference>
<dbReference type="Proteomes" id="UP000015531">
    <property type="component" value="Unassembled WGS sequence"/>
</dbReference>
<feature type="compositionally biased region" description="Polar residues" evidence="1">
    <location>
        <begin position="20"/>
        <end position="29"/>
    </location>
</feature>
<organism evidence="2 3">
    <name type="scientific">Sphingobium lactosutens DS20</name>
    <dbReference type="NCBI Taxonomy" id="1331060"/>
    <lineage>
        <taxon>Bacteria</taxon>
        <taxon>Pseudomonadati</taxon>
        <taxon>Pseudomonadota</taxon>
        <taxon>Alphaproteobacteria</taxon>
        <taxon>Sphingomonadales</taxon>
        <taxon>Sphingomonadaceae</taxon>
        <taxon>Sphingobium</taxon>
    </lineage>
</organism>
<evidence type="ECO:0000313" key="2">
    <source>
        <dbReference type="EMBL" id="EQB15576.1"/>
    </source>
</evidence>
<evidence type="ECO:0000313" key="3">
    <source>
        <dbReference type="Proteomes" id="UP000015531"/>
    </source>
</evidence>
<dbReference type="EMBL" id="ATDP01000082">
    <property type="protein sequence ID" value="EQB15576.1"/>
    <property type="molecule type" value="Genomic_DNA"/>
</dbReference>
<dbReference type="eggNOG" id="COG1403">
    <property type="taxonomic scope" value="Bacteria"/>
</dbReference>
<accession>T0HGT6</accession>
<comment type="caution">
    <text evidence="2">The sequence shown here is derived from an EMBL/GenBank/DDBJ whole genome shotgun (WGS) entry which is preliminary data.</text>
</comment>
<dbReference type="Gene3D" id="1.10.30.50">
    <property type="match status" value="1"/>
</dbReference>
<evidence type="ECO:0000256" key="1">
    <source>
        <dbReference type="SAM" id="MobiDB-lite"/>
    </source>
</evidence>
<dbReference type="CDD" id="cd00085">
    <property type="entry name" value="HNHc"/>
    <property type="match status" value="1"/>
</dbReference>